<dbReference type="Gene3D" id="3.80.10.10">
    <property type="entry name" value="Ribonuclease Inhibitor"/>
    <property type="match status" value="2"/>
</dbReference>
<keyword evidence="1" id="KW-0433">Leucine-rich repeat</keyword>
<dbReference type="InterPro" id="IPR032675">
    <property type="entry name" value="LRR_dom_sf"/>
</dbReference>
<accession>A0AA86U1I2</accession>
<gene>
    <name evidence="3" type="ORF">HINF_LOCUS15333</name>
    <name evidence="4" type="ORF">HINF_LOCUS43398</name>
</gene>
<evidence type="ECO:0000313" key="5">
    <source>
        <dbReference type="Proteomes" id="UP001642409"/>
    </source>
</evidence>
<name>A0AA86U1I2_9EUKA</name>
<protein>
    <submittedName>
        <fullName evidence="3">Leucine-rich repeat domain-containing protein</fullName>
    </submittedName>
    <submittedName>
        <fullName evidence="4">Leucine-rich_repeat domain-containing protein</fullName>
    </submittedName>
</protein>
<dbReference type="InterPro" id="IPR050836">
    <property type="entry name" value="SDS22/Internalin_LRR"/>
</dbReference>
<evidence type="ECO:0000256" key="2">
    <source>
        <dbReference type="ARBA" id="ARBA00022737"/>
    </source>
</evidence>
<dbReference type="AlphaFoldDB" id="A0AA86U1I2"/>
<dbReference type="PANTHER" id="PTHR46652:SF3">
    <property type="entry name" value="LEUCINE-RICH REPEAT-CONTAINING PROTEIN 9"/>
    <property type="match status" value="1"/>
</dbReference>
<keyword evidence="5" id="KW-1185">Reference proteome</keyword>
<dbReference type="SUPFAM" id="SSF52058">
    <property type="entry name" value="L domain-like"/>
    <property type="match status" value="1"/>
</dbReference>
<dbReference type="EMBL" id="CATOUU010000384">
    <property type="protein sequence ID" value="CAI9927688.1"/>
    <property type="molecule type" value="Genomic_DNA"/>
</dbReference>
<dbReference type="InterPro" id="IPR025875">
    <property type="entry name" value="Leu-rich_rpt_4"/>
</dbReference>
<sequence length="245" mass="29077">MGQLQYVDLRDNCIISCEPLKHLTNIQMLFIDNNCIQDLEFITTLPNYKIDWIYYQRTPTASDIQNYQQLSNIGAEFAKHFELKLQKTRELIRTGEQNYDEKMVLKYQNKVLGNRLEIKDDKELKDFKFVEKFNITTLYISWCPNVRFWRTPNNITVLEDVYYCGLKSVRGIEKVKQLQTLGFKINNVVDISCLKELPNLTSLNVGWNRIVDFSPVQHLIDRSQVYKEYQSTPTQQEIEDSKRLW</sequence>
<keyword evidence="2" id="KW-0677">Repeat</keyword>
<reference evidence="4 5" key="2">
    <citation type="submission" date="2024-07" db="EMBL/GenBank/DDBJ databases">
        <authorList>
            <person name="Akdeniz Z."/>
        </authorList>
    </citation>
    <scope>NUCLEOTIDE SEQUENCE [LARGE SCALE GENOMIC DNA]</scope>
</reference>
<organism evidence="3">
    <name type="scientific">Hexamita inflata</name>
    <dbReference type="NCBI Taxonomy" id="28002"/>
    <lineage>
        <taxon>Eukaryota</taxon>
        <taxon>Metamonada</taxon>
        <taxon>Diplomonadida</taxon>
        <taxon>Hexamitidae</taxon>
        <taxon>Hexamitinae</taxon>
        <taxon>Hexamita</taxon>
    </lineage>
</organism>
<dbReference type="PANTHER" id="PTHR46652">
    <property type="entry name" value="LEUCINE-RICH REPEAT AND IQ DOMAIN-CONTAINING PROTEIN 1-RELATED"/>
    <property type="match status" value="1"/>
</dbReference>
<dbReference type="PROSITE" id="PS51450">
    <property type="entry name" value="LRR"/>
    <property type="match status" value="2"/>
</dbReference>
<proteinExistence type="predicted"/>
<evidence type="ECO:0000256" key="1">
    <source>
        <dbReference type="ARBA" id="ARBA00022614"/>
    </source>
</evidence>
<evidence type="ECO:0000313" key="4">
    <source>
        <dbReference type="EMBL" id="CAL6049544.1"/>
    </source>
</evidence>
<dbReference type="Proteomes" id="UP001642409">
    <property type="component" value="Unassembled WGS sequence"/>
</dbReference>
<comment type="caution">
    <text evidence="3">The sequence shown here is derived from an EMBL/GenBank/DDBJ whole genome shotgun (WGS) entry which is preliminary data.</text>
</comment>
<dbReference type="Pfam" id="PF12799">
    <property type="entry name" value="LRR_4"/>
    <property type="match status" value="1"/>
</dbReference>
<reference evidence="3" key="1">
    <citation type="submission" date="2023-06" db="EMBL/GenBank/DDBJ databases">
        <authorList>
            <person name="Kurt Z."/>
        </authorList>
    </citation>
    <scope>NUCLEOTIDE SEQUENCE</scope>
</reference>
<evidence type="ECO:0000313" key="3">
    <source>
        <dbReference type="EMBL" id="CAI9927688.1"/>
    </source>
</evidence>
<dbReference type="EMBL" id="CAXDID020000180">
    <property type="protein sequence ID" value="CAL6049544.1"/>
    <property type="molecule type" value="Genomic_DNA"/>
</dbReference>
<dbReference type="InterPro" id="IPR001611">
    <property type="entry name" value="Leu-rich_rpt"/>
</dbReference>